<keyword evidence="2" id="KW-1185">Reference proteome</keyword>
<reference evidence="1 2" key="1">
    <citation type="submission" date="2018-04" db="EMBL/GenBank/DDBJ databases">
        <authorList>
            <person name="Vogel A."/>
        </authorList>
    </citation>
    <scope>NUCLEOTIDE SEQUENCE [LARGE SCALE GENOMIC DNA]</scope>
</reference>
<dbReference type="Proteomes" id="UP000595140">
    <property type="component" value="Unassembled WGS sequence"/>
</dbReference>
<dbReference type="EMBL" id="OOIL02002239">
    <property type="protein sequence ID" value="VFQ81328.1"/>
    <property type="molecule type" value="Genomic_DNA"/>
</dbReference>
<protein>
    <submittedName>
        <fullName evidence="1">Uncharacterized protein</fullName>
    </submittedName>
</protein>
<name>A0A484LZT9_9ASTE</name>
<evidence type="ECO:0000313" key="2">
    <source>
        <dbReference type="Proteomes" id="UP000595140"/>
    </source>
</evidence>
<organism evidence="1 2">
    <name type="scientific">Cuscuta campestris</name>
    <dbReference type="NCBI Taxonomy" id="132261"/>
    <lineage>
        <taxon>Eukaryota</taxon>
        <taxon>Viridiplantae</taxon>
        <taxon>Streptophyta</taxon>
        <taxon>Embryophyta</taxon>
        <taxon>Tracheophyta</taxon>
        <taxon>Spermatophyta</taxon>
        <taxon>Magnoliopsida</taxon>
        <taxon>eudicotyledons</taxon>
        <taxon>Gunneridae</taxon>
        <taxon>Pentapetalae</taxon>
        <taxon>asterids</taxon>
        <taxon>lamiids</taxon>
        <taxon>Solanales</taxon>
        <taxon>Convolvulaceae</taxon>
        <taxon>Cuscuteae</taxon>
        <taxon>Cuscuta</taxon>
        <taxon>Cuscuta subgen. Grammica</taxon>
        <taxon>Cuscuta sect. Cleistogrammica</taxon>
    </lineage>
</organism>
<gene>
    <name evidence="1" type="ORF">CCAM_LOCUS23104</name>
</gene>
<dbReference type="AlphaFoldDB" id="A0A484LZT9"/>
<sequence length="91" mass="10117">MGSGRFAASDSLTYLNREVKNSIQSHSPWPLTFSSSSGSTPLLPVLRFSRDNSMKQQHRDKGLSYQCGTVAIPLGWDIVVRPHHSLFDASR</sequence>
<evidence type="ECO:0000313" key="1">
    <source>
        <dbReference type="EMBL" id="VFQ81328.1"/>
    </source>
</evidence>
<proteinExistence type="predicted"/>
<accession>A0A484LZT9</accession>